<keyword evidence="10" id="KW-0830">Ubiquinone</keyword>
<organism evidence="10 11">
    <name type="scientific">Mesotoga infera</name>
    <dbReference type="NCBI Taxonomy" id="1236046"/>
    <lineage>
        <taxon>Bacteria</taxon>
        <taxon>Thermotogati</taxon>
        <taxon>Thermotogota</taxon>
        <taxon>Thermotogae</taxon>
        <taxon>Kosmotogales</taxon>
        <taxon>Kosmotogaceae</taxon>
        <taxon>Mesotoga</taxon>
    </lineage>
</organism>
<feature type="transmembrane region" description="Helical" evidence="8">
    <location>
        <begin position="187"/>
        <end position="207"/>
    </location>
</feature>
<evidence type="ECO:0000259" key="9">
    <source>
        <dbReference type="Pfam" id="PF00361"/>
    </source>
</evidence>
<keyword evidence="6 8" id="KW-0472">Membrane</keyword>
<evidence type="ECO:0000256" key="2">
    <source>
        <dbReference type="ARBA" id="ARBA00005346"/>
    </source>
</evidence>
<feature type="transmembrane region" description="Helical" evidence="8">
    <location>
        <begin position="332"/>
        <end position="351"/>
    </location>
</feature>
<keyword evidence="5 8" id="KW-1133">Transmembrane helix</keyword>
<dbReference type="InterPro" id="IPR001750">
    <property type="entry name" value="ND/Mrp_TM"/>
</dbReference>
<feature type="transmembrane region" description="Helical" evidence="8">
    <location>
        <begin position="118"/>
        <end position="136"/>
    </location>
</feature>
<comment type="similarity">
    <text evidence="2">Belongs to the CPA3 antiporters (TC 2.A.63) subunit D family.</text>
</comment>
<evidence type="ECO:0000256" key="4">
    <source>
        <dbReference type="ARBA" id="ARBA00022692"/>
    </source>
</evidence>
<keyword evidence="4 7" id="KW-0812">Transmembrane</keyword>
<feature type="transmembrane region" description="Helical" evidence="8">
    <location>
        <begin position="248"/>
        <end position="266"/>
    </location>
</feature>
<feature type="transmembrane region" description="Helical" evidence="8">
    <location>
        <begin position="94"/>
        <end position="112"/>
    </location>
</feature>
<feature type="transmembrane region" description="Helical" evidence="8">
    <location>
        <begin position="219"/>
        <end position="242"/>
    </location>
</feature>
<dbReference type="PANTHER" id="PTHR42703:SF1">
    <property type="entry name" value="NA(+)_H(+) ANTIPORTER SUBUNIT D1"/>
    <property type="match status" value="1"/>
</dbReference>
<protein>
    <submittedName>
        <fullName evidence="10">NADH-ubiquinone oxidoreductase</fullName>
    </submittedName>
</protein>
<feature type="domain" description="NADH:quinone oxidoreductase/Mrp antiporter transmembrane" evidence="9">
    <location>
        <begin position="112"/>
        <end position="382"/>
    </location>
</feature>
<dbReference type="Proteomes" id="UP000264215">
    <property type="component" value="Unassembled WGS sequence"/>
</dbReference>
<evidence type="ECO:0000256" key="7">
    <source>
        <dbReference type="RuleBase" id="RU000320"/>
    </source>
</evidence>
<dbReference type="EMBL" id="DQBS01000110">
    <property type="protein sequence ID" value="HCO69828.1"/>
    <property type="molecule type" value="Genomic_DNA"/>
</dbReference>
<feature type="transmembrane region" description="Helical" evidence="8">
    <location>
        <begin position="401"/>
        <end position="420"/>
    </location>
</feature>
<comment type="caution">
    <text evidence="10">The sequence shown here is derived from an EMBL/GenBank/DDBJ whole genome shotgun (WGS) entry which is preliminary data.</text>
</comment>
<dbReference type="PANTHER" id="PTHR42703">
    <property type="entry name" value="NADH DEHYDROGENASE"/>
    <property type="match status" value="1"/>
</dbReference>
<proteinExistence type="inferred from homology"/>
<keyword evidence="3" id="KW-1003">Cell membrane</keyword>
<comment type="subcellular location">
    <subcellularLocation>
        <location evidence="1">Cell membrane</location>
        <topology evidence="1">Multi-pass membrane protein</topology>
    </subcellularLocation>
    <subcellularLocation>
        <location evidence="7">Membrane</location>
        <topology evidence="7">Multi-pass membrane protein</topology>
    </subcellularLocation>
</comment>
<dbReference type="InterPro" id="IPR050586">
    <property type="entry name" value="CPA3_Na-H_Antiporter_D"/>
</dbReference>
<gene>
    <name evidence="10" type="ORF">DIT26_04470</name>
</gene>
<feature type="transmembrane region" description="Helical" evidence="8">
    <location>
        <begin position="148"/>
        <end position="167"/>
    </location>
</feature>
<name>A0A3D3TL01_9BACT</name>
<evidence type="ECO:0000256" key="6">
    <source>
        <dbReference type="ARBA" id="ARBA00023136"/>
    </source>
</evidence>
<feature type="transmembrane region" description="Helical" evidence="8">
    <location>
        <begin position="459"/>
        <end position="478"/>
    </location>
</feature>
<feature type="transmembrane region" description="Helical" evidence="8">
    <location>
        <begin position="70"/>
        <end position="87"/>
    </location>
</feature>
<feature type="transmembrane region" description="Helical" evidence="8">
    <location>
        <begin position="371"/>
        <end position="389"/>
    </location>
</feature>
<dbReference type="GO" id="GO:0005886">
    <property type="term" value="C:plasma membrane"/>
    <property type="evidence" value="ECO:0007669"/>
    <property type="project" value="UniProtKB-SubCell"/>
</dbReference>
<evidence type="ECO:0000256" key="5">
    <source>
        <dbReference type="ARBA" id="ARBA00022989"/>
    </source>
</evidence>
<feature type="transmembrane region" description="Helical" evidence="8">
    <location>
        <begin position="426"/>
        <end position="447"/>
    </location>
</feature>
<accession>A0A3D3TL01</accession>
<sequence length="480" mass="52359">MIALVFLPVLGGIICLVLKDRKSVSSIVAIVTALASGSVLPFVIFEDASIVLGNWGVLGIGLAIDELTTPFLLSTFIVMLAVILNSINKSYDGFFYALILILYGTLNSIFLSRDLFNIFVTVELASIISFILISYEKKPRQAWASLKYLLLSSLGLNFYLLGIGIVYMETGSFAMESLENASTISSVLIFGGLAVKSGLFFFSMWLPDAHSNAPIEVSPILSGLIVKLDVYLSIRFITYSSFSWMRDAYIFIGILSAIIGVIFAVNSKNAKRVLAYHTISQVGFMLVNCDKSSAWHGFSHAIFKTLLFLAVGNISARLGTKDYSKWSGKISTVEYTFLLIGSLAISGFPMTSGCVTKEVIIHGACCPSLRILLLIASVGTAMSFSKFIFLRPVKTTSWPAANVVAAYVILSGVIIAHGIIGFEIYMFESILPVMAGIAAYLILRRFLKPLPTYLERIDSSLSSYLLFFLITIGLAILFSS</sequence>
<evidence type="ECO:0000256" key="3">
    <source>
        <dbReference type="ARBA" id="ARBA00022475"/>
    </source>
</evidence>
<evidence type="ECO:0000313" key="10">
    <source>
        <dbReference type="EMBL" id="HCO69828.1"/>
    </source>
</evidence>
<evidence type="ECO:0000313" key="11">
    <source>
        <dbReference type="Proteomes" id="UP000264215"/>
    </source>
</evidence>
<evidence type="ECO:0000256" key="8">
    <source>
        <dbReference type="SAM" id="Phobius"/>
    </source>
</evidence>
<evidence type="ECO:0000256" key="1">
    <source>
        <dbReference type="ARBA" id="ARBA00004651"/>
    </source>
</evidence>
<reference evidence="10 11" key="1">
    <citation type="journal article" date="2018" name="Nat. Biotechnol.">
        <title>A standardized bacterial taxonomy based on genome phylogeny substantially revises the tree of life.</title>
        <authorList>
            <person name="Parks D.H."/>
            <person name="Chuvochina M."/>
            <person name="Waite D.W."/>
            <person name="Rinke C."/>
            <person name="Skarshewski A."/>
            <person name="Chaumeil P.A."/>
            <person name="Hugenholtz P."/>
        </authorList>
    </citation>
    <scope>NUCLEOTIDE SEQUENCE [LARGE SCALE GENOMIC DNA]</scope>
    <source>
        <strain evidence="10">UBA9905</strain>
    </source>
</reference>
<dbReference type="Pfam" id="PF00361">
    <property type="entry name" value="Proton_antipo_M"/>
    <property type="match status" value="1"/>
</dbReference>
<dbReference type="AlphaFoldDB" id="A0A3D3TL01"/>
<feature type="transmembrane region" description="Helical" evidence="8">
    <location>
        <begin position="25"/>
        <end position="43"/>
    </location>
</feature>